<comment type="caution">
    <text evidence="1">The sequence shown here is derived from an EMBL/GenBank/DDBJ whole genome shotgun (WGS) entry which is preliminary data.</text>
</comment>
<name>A0ABU1ENG4_9FLAO</name>
<dbReference type="Proteomes" id="UP001257234">
    <property type="component" value="Unassembled WGS sequence"/>
</dbReference>
<protein>
    <submittedName>
        <fullName evidence="1">Uncharacterized protein</fullName>
    </submittedName>
</protein>
<sequence>METDNVSRNLEYAYNTDQNDRKEIKSFIDYFSKLEERDSIRLRQIKNYYHQGKISNPKDKFHAAFIFHHSDNSKDYKIASELAEEAANSDKLKNEYTVQWLKKASYDRYMVSIGKPEKYGTQNNFSIDFN</sequence>
<keyword evidence="2" id="KW-1185">Reference proteome</keyword>
<dbReference type="EMBL" id="JAVJIU010000002">
    <property type="protein sequence ID" value="MDR5589925.1"/>
    <property type="molecule type" value="Genomic_DNA"/>
</dbReference>
<dbReference type="RefSeq" id="WP_309560812.1">
    <property type="nucleotide sequence ID" value="NZ_JAVJIU010000002.1"/>
</dbReference>
<dbReference type="PROSITE" id="PS51191">
    <property type="entry name" value="FEMABX"/>
    <property type="match status" value="1"/>
</dbReference>
<gene>
    <name evidence="1" type="ORF">RE431_04710</name>
</gene>
<reference evidence="2" key="1">
    <citation type="submission" date="2023-07" db="EMBL/GenBank/DDBJ databases">
        <title>Christiangramia sp. SM2212., a novel bacterium of the family Flavobacteriaceae isolated from the sea sediment.</title>
        <authorList>
            <person name="Wang J."/>
            <person name="Zhang X."/>
        </authorList>
    </citation>
    <scope>NUCLEOTIDE SEQUENCE [LARGE SCALE GENOMIC DNA]</scope>
    <source>
        <strain evidence="2">SM2212</strain>
    </source>
</reference>
<evidence type="ECO:0000313" key="1">
    <source>
        <dbReference type="EMBL" id="MDR5589925.1"/>
    </source>
</evidence>
<proteinExistence type="predicted"/>
<dbReference type="InterPro" id="IPR003447">
    <property type="entry name" value="FEMABX"/>
</dbReference>
<accession>A0ABU1ENG4</accession>
<evidence type="ECO:0000313" key="2">
    <source>
        <dbReference type="Proteomes" id="UP001257234"/>
    </source>
</evidence>
<organism evidence="1 2">
    <name type="scientific">Christiangramia sediminicola</name>
    <dbReference type="NCBI Taxonomy" id="3073267"/>
    <lineage>
        <taxon>Bacteria</taxon>
        <taxon>Pseudomonadati</taxon>
        <taxon>Bacteroidota</taxon>
        <taxon>Flavobacteriia</taxon>
        <taxon>Flavobacteriales</taxon>
        <taxon>Flavobacteriaceae</taxon>
        <taxon>Christiangramia</taxon>
    </lineage>
</organism>